<comment type="caution">
    <text evidence="2">The sequence shown here is derived from an EMBL/GenBank/DDBJ whole genome shotgun (WGS) entry which is preliminary data.</text>
</comment>
<evidence type="ECO:0000313" key="3">
    <source>
        <dbReference type="Proteomes" id="UP000593562"/>
    </source>
</evidence>
<feature type="compositionally biased region" description="Polar residues" evidence="1">
    <location>
        <begin position="29"/>
        <end position="39"/>
    </location>
</feature>
<proteinExistence type="predicted"/>
<name>A0A7J7C0C7_TRIWF</name>
<dbReference type="AlphaFoldDB" id="A0A7J7C0C7"/>
<keyword evidence="3" id="KW-1185">Reference proteome</keyword>
<protein>
    <recommendedName>
        <fullName evidence="4">Plastid division protein PDV2</fullName>
    </recommendedName>
</protein>
<dbReference type="PANTHER" id="PTHR33600">
    <property type="entry name" value="PLASTID DIVISION PROTEIN PDV2"/>
    <property type="match status" value="1"/>
</dbReference>
<sequence length="260" mass="29146">MEEERIGVVLAKAVELRLKIGNCIHEATTPSKQKTQQGQDAEEEEEESIYVNGDKYLFQNHETEDDDQEAERLLSIRDALESLESQLSSLQALQHQQHYEREVAFSEIENSRMTLLDKLKEYKGEGLEVIREALEFAGETVKHDNDLLLPPYPSRPPHSLITDNGNLSHLAFSQKSLQNGIITNDPLNELKENGKEPVLERREQSGKGLVHLISAATKTVLTLVGVLSVLSLSGFGPNFELNSSCLAPFSGKIFYYTQPL</sequence>
<dbReference type="PANTHER" id="PTHR33600:SF3">
    <property type="entry name" value="PLASTID DIVISION PROTEIN PDV2"/>
    <property type="match status" value="1"/>
</dbReference>
<organism evidence="2 3">
    <name type="scientific">Tripterygium wilfordii</name>
    <name type="common">Thunder God vine</name>
    <dbReference type="NCBI Taxonomy" id="458696"/>
    <lineage>
        <taxon>Eukaryota</taxon>
        <taxon>Viridiplantae</taxon>
        <taxon>Streptophyta</taxon>
        <taxon>Embryophyta</taxon>
        <taxon>Tracheophyta</taxon>
        <taxon>Spermatophyta</taxon>
        <taxon>Magnoliopsida</taxon>
        <taxon>eudicotyledons</taxon>
        <taxon>Gunneridae</taxon>
        <taxon>Pentapetalae</taxon>
        <taxon>rosids</taxon>
        <taxon>fabids</taxon>
        <taxon>Celastrales</taxon>
        <taxon>Celastraceae</taxon>
        <taxon>Tripterygium</taxon>
    </lineage>
</organism>
<evidence type="ECO:0008006" key="4">
    <source>
        <dbReference type="Google" id="ProtNLM"/>
    </source>
</evidence>
<accession>A0A7J7C0C7</accession>
<reference evidence="2 3" key="1">
    <citation type="journal article" date="2020" name="Nat. Commun.">
        <title>Genome of Tripterygium wilfordii and identification of cytochrome P450 involved in triptolide biosynthesis.</title>
        <authorList>
            <person name="Tu L."/>
            <person name="Su P."/>
            <person name="Zhang Z."/>
            <person name="Gao L."/>
            <person name="Wang J."/>
            <person name="Hu T."/>
            <person name="Zhou J."/>
            <person name="Zhang Y."/>
            <person name="Zhao Y."/>
            <person name="Liu Y."/>
            <person name="Song Y."/>
            <person name="Tong Y."/>
            <person name="Lu Y."/>
            <person name="Yang J."/>
            <person name="Xu C."/>
            <person name="Jia M."/>
            <person name="Peters R.J."/>
            <person name="Huang L."/>
            <person name="Gao W."/>
        </authorList>
    </citation>
    <scope>NUCLEOTIDE SEQUENCE [LARGE SCALE GENOMIC DNA]</scope>
    <source>
        <strain evidence="3">cv. XIE 37</strain>
        <tissue evidence="2">Leaf</tissue>
    </source>
</reference>
<dbReference type="EMBL" id="JAAARO010000022">
    <property type="protein sequence ID" value="KAF5727226.1"/>
    <property type="molecule type" value="Genomic_DNA"/>
</dbReference>
<dbReference type="InParanoid" id="A0A7J7C0C7"/>
<evidence type="ECO:0000313" key="2">
    <source>
        <dbReference type="EMBL" id="KAF5727226.1"/>
    </source>
</evidence>
<dbReference type="InterPro" id="IPR038939">
    <property type="entry name" value="PDV1/PDV2"/>
</dbReference>
<dbReference type="FunCoup" id="A0A7J7C0C7">
    <property type="interactions" value="1191"/>
</dbReference>
<dbReference type="GO" id="GO:0010020">
    <property type="term" value="P:chloroplast fission"/>
    <property type="evidence" value="ECO:0007669"/>
    <property type="project" value="InterPro"/>
</dbReference>
<evidence type="ECO:0000256" key="1">
    <source>
        <dbReference type="SAM" id="MobiDB-lite"/>
    </source>
</evidence>
<gene>
    <name evidence="2" type="ORF">HS088_TW22G00915</name>
</gene>
<feature type="region of interest" description="Disordered" evidence="1">
    <location>
        <begin position="29"/>
        <end position="51"/>
    </location>
</feature>
<dbReference type="Proteomes" id="UP000593562">
    <property type="component" value="Unassembled WGS sequence"/>
</dbReference>